<accession>A0A1G2IUG6</accession>
<dbReference type="Pfam" id="PF01250">
    <property type="entry name" value="Ribosomal_S6"/>
    <property type="match status" value="1"/>
</dbReference>
<dbReference type="EMBL" id="MHPJ01000018">
    <property type="protein sequence ID" value="OGZ78539.1"/>
    <property type="molecule type" value="Genomic_DNA"/>
</dbReference>
<keyword evidence="3" id="KW-0694">RNA-binding</keyword>
<dbReference type="HAMAP" id="MF_00360">
    <property type="entry name" value="Ribosomal_bS6"/>
    <property type="match status" value="1"/>
</dbReference>
<gene>
    <name evidence="3" type="primary">rpsF</name>
    <name evidence="4" type="ORF">A2358_03490</name>
</gene>
<dbReference type="GO" id="GO:0003735">
    <property type="term" value="F:structural constituent of ribosome"/>
    <property type="evidence" value="ECO:0007669"/>
    <property type="project" value="InterPro"/>
</dbReference>
<dbReference type="STRING" id="1802223.A2358_03490"/>
<dbReference type="InterPro" id="IPR014717">
    <property type="entry name" value="Transl_elong_EF1B/ribsomal_bS6"/>
</dbReference>
<sequence length="135" mass="15540">MKTYELTYIITSEISSGEVEVKGKEIESAVLSKEGIILKQLNPTAKTLAFPIVKRASGFFGVMEFQIEPEKLLEVKEIIVKDEKIVRHMVLIKEPVKPRKERRSKKEETTEVKVEEKKDKVELKDIEQQLDELLG</sequence>
<reference evidence="4 5" key="1">
    <citation type="journal article" date="2016" name="Nat. Commun.">
        <title>Thousands of microbial genomes shed light on interconnected biogeochemical processes in an aquifer system.</title>
        <authorList>
            <person name="Anantharaman K."/>
            <person name="Brown C.T."/>
            <person name="Hug L.A."/>
            <person name="Sharon I."/>
            <person name="Castelle C.J."/>
            <person name="Probst A.J."/>
            <person name="Thomas B.C."/>
            <person name="Singh A."/>
            <person name="Wilkins M.J."/>
            <person name="Karaoz U."/>
            <person name="Brodie E.L."/>
            <person name="Williams K.H."/>
            <person name="Hubbard S.S."/>
            <person name="Banfield J.F."/>
        </authorList>
    </citation>
    <scope>NUCLEOTIDE SEQUENCE [LARGE SCALE GENOMIC DNA]</scope>
</reference>
<evidence type="ECO:0000313" key="5">
    <source>
        <dbReference type="Proteomes" id="UP000178650"/>
    </source>
</evidence>
<dbReference type="GO" id="GO:0005840">
    <property type="term" value="C:ribosome"/>
    <property type="evidence" value="ECO:0007669"/>
    <property type="project" value="UniProtKB-KW"/>
</dbReference>
<dbReference type="GO" id="GO:0006412">
    <property type="term" value="P:translation"/>
    <property type="evidence" value="ECO:0007669"/>
    <property type="project" value="UniProtKB-UniRule"/>
</dbReference>
<dbReference type="InterPro" id="IPR020814">
    <property type="entry name" value="Ribosomal_S6_plastid/chlpt"/>
</dbReference>
<dbReference type="SUPFAM" id="SSF54995">
    <property type="entry name" value="Ribosomal protein S6"/>
    <property type="match status" value="1"/>
</dbReference>
<name>A0A1G2IUG6_9BACT</name>
<keyword evidence="3" id="KW-0699">rRNA-binding</keyword>
<comment type="similarity">
    <text evidence="1 3">Belongs to the bacterial ribosomal protein bS6 family.</text>
</comment>
<proteinExistence type="inferred from homology"/>
<dbReference type="Gene3D" id="3.30.70.60">
    <property type="match status" value="1"/>
</dbReference>
<organism evidence="4 5">
    <name type="scientific">Candidatus Staskawiczbacteria bacterium RIFOXYB1_FULL_37_44</name>
    <dbReference type="NCBI Taxonomy" id="1802223"/>
    <lineage>
        <taxon>Bacteria</taxon>
        <taxon>Candidatus Staskawicziibacteriota</taxon>
    </lineage>
</organism>
<evidence type="ECO:0000256" key="3">
    <source>
        <dbReference type="HAMAP-Rule" id="MF_00360"/>
    </source>
</evidence>
<dbReference type="GO" id="GO:0019843">
    <property type="term" value="F:rRNA binding"/>
    <property type="evidence" value="ECO:0007669"/>
    <property type="project" value="UniProtKB-UniRule"/>
</dbReference>
<protein>
    <recommendedName>
        <fullName evidence="2 3">Small ribosomal subunit protein bS6</fullName>
    </recommendedName>
</protein>
<dbReference type="Proteomes" id="UP000178650">
    <property type="component" value="Unassembled WGS sequence"/>
</dbReference>
<dbReference type="InterPro" id="IPR035980">
    <property type="entry name" value="Ribosomal_bS6_sf"/>
</dbReference>
<evidence type="ECO:0000313" key="4">
    <source>
        <dbReference type="EMBL" id="OGZ78539.1"/>
    </source>
</evidence>
<dbReference type="AlphaFoldDB" id="A0A1G2IUG6"/>
<evidence type="ECO:0000256" key="1">
    <source>
        <dbReference type="ARBA" id="ARBA00009512"/>
    </source>
</evidence>
<evidence type="ECO:0000256" key="2">
    <source>
        <dbReference type="ARBA" id="ARBA00035294"/>
    </source>
</evidence>
<dbReference type="GO" id="GO:1990904">
    <property type="term" value="C:ribonucleoprotein complex"/>
    <property type="evidence" value="ECO:0007669"/>
    <property type="project" value="UniProtKB-KW"/>
</dbReference>
<comment type="caution">
    <text evidence="4">The sequence shown here is derived from an EMBL/GenBank/DDBJ whole genome shotgun (WGS) entry which is preliminary data.</text>
</comment>
<keyword evidence="3" id="KW-0687">Ribonucleoprotein</keyword>
<dbReference type="InterPro" id="IPR000529">
    <property type="entry name" value="Ribosomal_bS6"/>
</dbReference>
<keyword evidence="3" id="KW-0689">Ribosomal protein</keyword>
<comment type="function">
    <text evidence="3">Binds together with bS18 to 16S ribosomal RNA.</text>
</comment>